<name>A0ABS7DI29_9GAMM</name>
<comment type="caution">
    <text evidence="1">The sequence shown here is derived from an EMBL/GenBank/DDBJ whole genome shotgun (WGS) entry which is preliminary data.</text>
</comment>
<dbReference type="EMBL" id="JAGFNY010000037">
    <property type="protein sequence ID" value="MBW7570942.1"/>
    <property type="molecule type" value="Genomic_DNA"/>
</dbReference>
<evidence type="ECO:0000313" key="1">
    <source>
        <dbReference type="EMBL" id="MBW7570942.1"/>
    </source>
</evidence>
<organism evidence="1 2">
    <name type="scientific">Succinivibrio faecicola</name>
    <dbReference type="NCBI Taxonomy" id="2820300"/>
    <lineage>
        <taxon>Bacteria</taxon>
        <taxon>Pseudomonadati</taxon>
        <taxon>Pseudomonadota</taxon>
        <taxon>Gammaproteobacteria</taxon>
        <taxon>Aeromonadales</taxon>
        <taxon>Succinivibrionaceae</taxon>
        <taxon>Succinivibrio</taxon>
    </lineage>
</organism>
<sequence length="80" mass="9338">MKVYIISDKRDFSNWLSCSSDIGNITNDDYCFISFSADLEKVREKSSFIQTENLFCLEDDEALELFYSLLKEKSTIFVNL</sequence>
<evidence type="ECO:0000313" key="2">
    <source>
        <dbReference type="Proteomes" id="UP000731465"/>
    </source>
</evidence>
<reference evidence="1 2" key="1">
    <citation type="submission" date="2021-03" db="EMBL/GenBank/DDBJ databases">
        <title>Succinivibrio sp. nov. isolated from feces of cow.</title>
        <authorList>
            <person name="Choi J.-Y."/>
        </authorList>
    </citation>
    <scope>NUCLEOTIDE SEQUENCE [LARGE SCALE GENOMIC DNA]</scope>
    <source>
        <strain evidence="1 2">AGMB01872</strain>
    </source>
</reference>
<dbReference type="RefSeq" id="WP_219938164.1">
    <property type="nucleotide sequence ID" value="NZ_JAGFNY010000037.1"/>
</dbReference>
<accession>A0ABS7DI29</accession>
<keyword evidence="2" id="KW-1185">Reference proteome</keyword>
<dbReference type="Proteomes" id="UP000731465">
    <property type="component" value="Unassembled WGS sequence"/>
</dbReference>
<protein>
    <submittedName>
        <fullName evidence="1">Uncharacterized protein</fullName>
    </submittedName>
</protein>
<gene>
    <name evidence="1" type="ORF">J5V48_08550</name>
</gene>
<proteinExistence type="predicted"/>